<keyword evidence="8" id="KW-1185">Reference proteome</keyword>
<evidence type="ECO:0000256" key="4">
    <source>
        <dbReference type="ARBA" id="ARBA00022989"/>
    </source>
</evidence>
<evidence type="ECO:0000256" key="5">
    <source>
        <dbReference type="ARBA" id="ARBA00023136"/>
    </source>
</evidence>
<dbReference type="STRING" id="376730.SAMN04487906_1683"/>
<evidence type="ECO:0000256" key="6">
    <source>
        <dbReference type="SAM" id="Phobius"/>
    </source>
</evidence>
<dbReference type="AlphaFoldDB" id="W2UK86"/>
<reference evidence="8" key="1">
    <citation type="submission" date="2013-11" db="EMBL/GenBank/DDBJ databases">
        <title>Draft genome sequence from a member of Zhouia, isolated tidal flat.</title>
        <authorList>
            <person name="Jin H."/>
            <person name="Jeon C.O."/>
        </authorList>
    </citation>
    <scope>NUCLEOTIDE SEQUENCE [LARGE SCALE GENOMIC DNA]</scope>
    <source>
        <strain evidence="8">AD3</strain>
    </source>
</reference>
<name>W2UK86_9FLAO</name>
<proteinExistence type="inferred from homology"/>
<protein>
    <submittedName>
        <fullName evidence="7">Putative small membrane protein</fullName>
    </submittedName>
</protein>
<dbReference type="PATRIC" id="fig|1286632.3.peg.2511"/>
<dbReference type="GO" id="GO:0005886">
    <property type="term" value="C:plasma membrane"/>
    <property type="evidence" value="ECO:0007669"/>
    <property type="project" value="TreeGrafter"/>
</dbReference>
<dbReference type="PANTHER" id="PTHR43461:SF1">
    <property type="entry name" value="TRANSMEMBRANE PROTEIN 256"/>
    <property type="match status" value="1"/>
</dbReference>
<gene>
    <name evidence="7" type="ORF">P278_25180</name>
</gene>
<reference evidence="7 8" key="2">
    <citation type="journal article" date="2016" name="Genome Announc.">
        <title>Draft Genome Sequence of Zhouia amylolytica AD3, Isolated from Tidal Flat Sediment.</title>
        <authorList>
            <person name="Jia B."/>
            <person name="Jin H.M."/>
            <person name="Lee H.J."/>
            <person name="Jeon C.O."/>
        </authorList>
    </citation>
    <scope>NUCLEOTIDE SEQUENCE [LARGE SCALE GENOMIC DNA]</scope>
    <source>
        <strain evidence="7 8">AD3</strain>
    </source>
</reference>
<sequence length="129" mass="13708">MNKTILGVAALLGMLAVILGAFGAHGLKKLIDADAIGTFETGVKYQMYHALLLLFVGGSSYLSNGAKMTIFYLVLIGVVLFSGSIYGLATNNLSSFDFKKIGFVTPIGGLLLIIAWGMLIFNVLSIKTK</sequence>
<comment type="subcellular location">
    <subcellularLocation>
        <location evidence="1">Membrane</location>
        <topology evidence="1">Multi-pass membrane protein</topology>
    </subcellularLocation>
</comment>
<feature type="transmembrane region" description="Helical" evidence="6">
    <location>
        <begin position="101"/>
        <end position="124"/>
    </location>
</feature>
<feature type="transmembrane region" description="Helical" evidence="6">
    <location>
        <begin position="70"/>
        <end position="89"/>
    </location>
</feature>
<dbReference type="Pfam" id="PF04241">
    <property type="entry name" value="DUF423"/>
    <property type="match status" value="1"/>
</dbReference>
<comment type="similarity">
    <text evidence="2">Belongs to the UPF0382 family.</text>
</comment>
<dbReference type="RefSeq" id="WP_038267241.1">
    <property type="nucleotide sequence ID" value="NZ_AYXY01000023.1"/>
</dbReference>
<evidence type="ECO:0000256" key="3">
    <source>
        <dbReference type="ARBA" id="ARBA00022692"/>
    </source>
</evidence>
<dbReference type="InterPro" id="IPR006696">
    <property type="entry name" value="DUF423"/>
</dbReference>
<dbReference type="eggNOG" id="COG2363">
    <property type="taxonomic scope" value="Bacteria"/>
</dbReference>
<organism evidence="7 8">
    <name type="scientific">Zhouia amylolytica AD3</name>
    <dbReference type="NCBI Taxonomy" id="1286632"/>
    <lineage>
        <taxon>Bacteria</taxon>
        <taxon>Pseudomonadati</taxon>
        <taxon>Bacteroidota</taxon>
        <taxon>Flavobacteriia</taxon>
        <taxon>Flavobacteriales</taxon>
        <taxon>Flavobacteriaceae</taxon>
        <taxon>Zhouia</taxon>
    </lineage>
</organism>
<keyword evidence="5 6" id="KW-0472">Membrane</keyword>
<feature type="transmembrane region" description="Helical" evidence="6">
    <location>
        <begin position="47"/>
        <end position="63"/>
    </location>
</feature>
<dbReference type="PANTHER" id="PTHR43461">
    <property type="entry name" value="TRANSMEMBRANE PROTEIN 256"/>
    <property type="match status" value="1"/>
</dbReference>
<evidence type="ECO:0000313" key="8">
    <source>
        <dbReference type="Proteomes" id="UP000018850"/>
    </source>
</evidence>
<evidence type="ECO:0000256" key="1">
    <source>
        <dbReference type="ARBA" id="ARBA00004141"/>
    </source>
</evidence>
<evidence type="ECO:0000256" key="2">
    <source>
        <dbReference type="ARBA" id="ARBA00009694"/>
    </source>
</evidence>
<keyword evidence="3 6" id="KW-0812">Transmembrane</keyword>
<keyword evidence="4 6" id="KW-1133">Transmembrane helix</keyword>
<dbReference type="EMBL" id="AYXY01000023">
    <property type="protein sequence ID" value="ETN94575.1"/>
    <property type="molecule type" value="Genomic_DNA"/>
</dbReference>
<evidence type="ECO:0000313" key="7">
    <source>
        <dbReference type="EMBL" id="ETN94575.1"/>
    </source>
</evidence>
<dbReference type="Proteomes" id="UP000018850">
    <property type="component" value="Unassembled WGS sequence"/>
</dbReference>
<comment type="caution">
    <text evidence="7">The sequence shown here is derived from an EMBL/GenBank/DDBJ whole genome shotgun (WGS) entry which is preliminary data.</text>
</comment>
<accession>W2UK86</accession>